<dbReference type="Proteomes" id="UP000547458">
    <property type="component" value="Unassembled WGS sequence"/>
</dbReference>
<gene>
    <name evidence="3" type="ORF">BJ994_000144</name>
</gene>
<sequence length="103" mass="10967">MDMDIAGQIAGVLSLLFAAALAVAVVIRVIRAVRQRKAGRLREELGGPLMGAVAVDSRASGFHPSAPSAIEHPTRSDSQSAYPTDDDGAWDCRRGSGERHRNE</sequence>
<reference evidence="3 4" key="1">
    <citation type="submission" date="2020-03" db="EMBL/GenBank/DDBJ databases">
        <title>Sequencing the genomes of 1000 actinobacteria strains.</title>
        <authorList>
            <person name="Klenk H.-P."/>
        </authorList>
    </citation>
    <scope>NUCLEOTIDE SEQUENCE [LARGE SCALE GENOMIC DNA]</scope>
    <source>
        <strain evidence="3 4">DSM 16403</strain>
    </source>
</reference>
<keyword evidence="2" id="KW-0812">Transmembrane</keyword>
<protein>
    <submittedName>
        <fullName evidence="3">Uncharacterized protein</fullName>
    </submittedName>
</protein>
<name>A0A846RD81_9MICC</name>
<evidence type="ECO:0000313" key="3">
    <source>
        <dbReference type="EMBL" id="NJC21068.1"/>
    </source>
</evidence>
<dbReference type="RefSeq" id="WP_167990391.1">
    <property type="nucleotide sequence ID" value="NZ_JAATJL010000001.1"/>
</dbReference>
<dbReference type="AlphaFoldDB" id="A0A846RD81"/>
<accession>A0A846RD81</accession>
<feature type="compositionally biased region" description="Basic and acidic residues" evidence="1">
    <location>
        <begin position="90"/>
        <end position="103"/>
    </location>
</feature>
<comment type="caution">
    <text evidence="3">The sequence shown here is derived from an EMBL/GenBank/DDBJ whole genome shotgun (WGS) entry which is preliminary data.</text>
</comment>
<organism evidence="3 4">
    <name type="scientific">Arthrobacter pigmenti</name>
    <dbReference type="NCBI Taxonomy" id="271432"/>
    <lineage>
        <taxon>Bacteria</taxon>
        <taxon>Bacillati</taxon>
        <taxon>Actinomycetota</taxon>
        <taxon>Actinomycetes</taxon>
        <taxon>Micrococcales</taxon>
        <taxon>Micrococcaceae</taxon>
        <taxon>Arthrobacter</taxon>
    </lineage>
</organism>
<keyword evidence="2" id="KW-1133">Transmembrane helix</keyword>
<keyword evidence="4" id="KW-1185">Reference proteome</keyword>
<proteinExistence type="predicted"/>
<feature type="region of interest" description="Disordered" evidence="1">
    <location>
        <begin position="60"/>
        <end position="103"/>
    </location>
</feature>
<feature type="transmembrane region" description="Helical" evidence="2">
    <location>
        <begin position="6"/>
        <end position="30"/>
    </location>
</feature>
<evidence type="ECO:0000313" key="4">
    <source>
        <dbReference type="Proteomes" id="UP000547458"/>
    </source>
</evidence>
<keyword evidence="2" id="KW-0472">Membrane</keyword>
<dbReference type="EMBL" id="JAATJL010000001">
    <property type="protein sequence ID" value="NJC21068.1"/>
    <property type="molecule type" value="Genomic_DNA"/>
</dbReference>
<evidence type="ECO:0000256" key="1">
    <source>
        <dbReference type="SAM" id="MobiDB-lite"/>
    </source>
</evidence>
<evidence type="ECO:0000256" key="2">
    <source>
        <dbReference type="SAM" id="Phobius"/>
    </source>
</evidence>